<evidence type="ECO:0000256" key="1">
    <source>
        <dbReference type="SAM" id="Phobius"/>
    </source>
</evidence>
<proteinExistence type="predicted"/>
<gene>
    <name evidence="3" type="ORF">ACFOZ9_05680</name>
</gene>
<evidence type="ECO:0000259" key="2">
    <source>
        <dbReference type="Pfam" id="PF09985"/>
    </source>
</evidence>
<dbReference type="Gene3D" id="2.60.40.1190">
    <property type="match status" value="1"/>
</dbReference>
<evidence type="ECO:0000313" key="3">
    <source>
        <dbReference type="EMBL" id="MFC4425694.1"/>
    </source>
</evidence>
<accession>A0ABV8XJE7</accession>
<keyword evidence="1" id="KW-0472">Membrane</keyword>
<feature type="domain" description="Glucodextranase-like C-terminal" evidence="2">
    <location>
        <begin position="11"/>
        <end position="128"/>
    </location>
</feature>
<comment type="caution">
    <text evidence="3">The sequence shown here is derived from an EMBL/GenBank/DDBJ whole genome shotgun (WGS) entry which is preliminary data.</text>
</comment>
<dbReference type="InterPro" id="IPR019248">
    <property type="entry name" value="Glucodextran_C"/>
</dbReference>
<dbReference type="Pfam" id="PF09985">
    <property type="entry name" value="Glucodextran_C"/>
    <property type="match status" value="1"/>
</dbReference>
<dbReference type="SUPFAM" id="SSF49344">
    <property type="entry name" value="CBD9-like"/>
    <property type="match status" value="1"/>
</dbReference>
<reference evidence="4" key="1">
    <citation type="journal article" date="2019" name="Int. J. Syst. Evol. Microbiol.">
        <title>The Global Catalogue of Microorganisms (GCM) 10K type strain sequencing project: providing services to taxonomists for standard genome sequencing and annotation.</title>
        <authorList>
            <consortium name="The Broad Institute Genomics Platform"/>
            <consortium name="The Broad Institute Genome Sequencing Center for Infectious Disease"/>
            <person name="Wu L."/>
            <person name="Ma J."/>
        </authorList>
    </citation>
    <scope>NUCLEOTIDE SEQUENCE [LARGE SCALE GENOMIC DNA]</scope>
    <source>
        <strain evidence="4">CCUG 56029</strain>
    </source>
</reference>
<protein>
    <submittedName>
        <fullName evidence="3">Glucodextranase DOMON-like domain-containing protein</fullName>
    </submittedName>
</protein>
<keyword evidence="1" id="KW-1133">Transmembrane helix</keyword>
<dbReference type="Proteomes" id="UP001595998">
    <property type="component" value="Unassembled WGS sequence"/>
</dbReference>
<evidence type="ECO:0000313" key="4">
    <source>
        <dbReference type="Proteomes" id="UP001595998"/>
    </source>
</evidence>
<sequence length="252" mass="26052">MFLPLLTAALMTFQDPAGDARGDGGYILPQRPAVTEAMLDLRSFSAQPVDGDGGRTLRFGVGLGQIGNPWQAPSGFSAAVIDVFVRTSVGGSRTLADTGLQVRGPGGWQYHLRLSGFGSTLEAAPTHPGAAPTTLATPTVRVEGTSLVADTAIPAGKYAYWVTSSVYSPLTPAGLLKPSTSRSPLALQASRDGAPTPVDVLAAADDGLAFTAGTLAPVGETRDRQTLTLAGLGLAGLLLTLWATVRVWRRTP</sequence>
<feature type="transmembrane region" description="Helical" evidence="1">
    <location>
        <begin position="227"/>
        <end position="248"/>
    </location>
</feature>
<keyword evidence="4" id="KW-1185">Reference proteome</keyword>
<keyword evidence="1" id="KW-0812">Transmembrane</keyword>
<dbReference type="RefSeq" id="WP_380037339.1">
    <property type="nucleotide sequence ID" value="NZ_JBHSEH010000005.1"/>
</dbReference>
<organism evidence="3 4">
    <name type="scientific">Deinococcus navajonensis</name>
    <dbReference type="NCBI Taxonomy" id="309884"/>
    <lineage>
        <taxon>Bacteria</taxon>
        <taxon>Thermotogati</taxon>
        <taxon>Deinococcota</taxon>
        <taxon>Deinococci</taxon>
        <taxon>Deinococcales</taxon>
        <taxon>Deinococcaceae</taxon>
        <taxon>Deinococcus</taxon>
    </lineage>
</organism>
<name>A0ABV8XJE7_9DEIO</name>
<dbReference type="EMBL" id="JBHSEH010000005">
    <property type="protein sequence ID" value="MFC4425694.1"/>
    <property type="molecule type" value="Genomic_DNA"/>
</dbReference>